<dbReference type="KEGG" id="vg:5658698"/>
<evidence type="ECO:0000313" key="2">
    <source>
        <dbReference type="Proteomes" id="UP000202419"/>
    </source>
</evidence>
<dbReference type="GeneID" id="5658698"/>
<dbReference type="RefSeq" id="YP_001497946.1">
    <property type="nucleotide sequence ID" value="NC_009898.1"/>
</dbReference>
<sequence>MKIRLIYPNYVSRWHCERKIDHRSVHTTRDIRNRRECLKLFDYIFVLCLCKVYTFGFIEKHIVSVKSNLWHIRRIYTGNVVRRFEFYLQLHFVILQSDQWQRVRQISCEKQR</sequence>
<protein>
    <submittedName>
        <fullName evidence="1">Uncharacterized protein b750R</fullName>
    </submittedName>
</protein>
<evidence type="ECO:0000313" key="1">
    <source>
        <dbReference type="EMBL" id="ABT15149.1"/>
    </source>
</evidence>
<dbReference type="Proteomes" id="UP000202419">
    <property type="component" value="Segment"/>
</dbReference>
<organism evidence="1 2">
    <name type="scientific">Paramecium bursaria Chlorella virus NY2A</name>
    <name type="common">PBCV-NY2A</name>
    <dbReference type="NCBI Taxonomy" id="46021"/>
    <lineage>
        <taxon>Viruses</taxon>
        <taxon>Varidnaviria</taxon>
        <taxon>Bamfordvirae</taxon>
        <taxon>Nucleocytoviricota</taxon>
        <taxon>Megaviricetes</taxon>
        <taxon>Algavirales</taxon>
        <taxon>Phycodnaviridae</taxon>
        <taxon>Chlorovirus</taxon>
        <taxon>Chlorovirus americanus</taxon>
    </lineage>
</organism>
<proteinExistence type="predicted"/>
<gene>
    <name evidence="1" type="primary">b750R</name>
    <name evidence="1" type="ORF">NY2A_b750R</name>
</gene>
<accession>A7IXS5</accession>
<keyword evidence="2" id="KW-1185">Reference proteome</keyword>
<reference evidence="1 2" key="1">
    <citation type="journal article" date="2007" name="Virology">
        <title>Sequence and annotation of the 369-kb NY-2A and the 345-kb AR158 viruses that infect Chlorella NC64A.</title>
        <authorList>
            <person name="Fitzgerald L.A."/>
            <person name="Graves M.V."/>
            <person name="Li X."/>
            <person name="Feldblyum T."/>
            <person name="Nierman W.C."/>
            <person name="Van Etten J.L."/>
        </authorList>
    </citation>
    <scope>NUCLEOTIDE SEQUENCE [LARGE SCALE GENOMIC DNA]</scope>
    <source>
        <strain evidence="1 2">NY-2A</strain>
    </source>
</reference>
<dbReference type="EMBL" id="DQ491002">
    <property type="protein sequence ID" value="ABT15149.1"/>
    <property type="molecule type" value="Genomic_DNA"/>
</dbReference>
<name>A7IXS5_PBCVN</name>
<organismHost>
    <name type="scientific">Chlorella</name>
    <dbReference type="NCBI Taxonomy" id="3071"/>
</organismHost>